<sequence>MQQDLHSELSVVCGDVSRETYAFLLEYQSMFLQWNQRINLIAPSTEKSFWSRHILDSAQLMRFDPQRRSSWVDLGSGGGLPGMVIGILLRDGTGHVTLVESNRKKTAFLHAVRAATGAKVSVLSERIEDAVIHVKQPDLVTARALAPLDRLLDLSFPLFGPDTRALFPKGRGYKREIEESGRNWDYDLVEHASAVDDDSVVLEISRPVRR</sequence>
<dbReference type="Pfam" id="PF02527">
    <property type="entry name" value="GidB"/>
    <property type="match status" value="1"/>
</dbReference>
<feature type="binding site" evidence="6">
    <location>
        <position position="143"/>
    </location>
    <ligand>
        <name>S-adenosyl-L-methionine</name>
        <dbReference type="ChEBI" id="CHEBI:59789"/>
    </ligand>
</feature>
<comment type="function">
    <text evidence="6">Specifically methylates the N7 position of guanine in position 527 of 16S rRNA.</text>
</comment>
<evidence type="ECO:0000256" key="1">
    <source>
        <dbReference type="ARBA" id="ARBA00022490"/>
    </source>
</evidence>
<keyword evidence="5 6" id="KW-0949">S-adenosyl-L-methionine</keyword>
<feature type="binding site" evidence="6">
    <location>
        <position position="75"/>
    </location>
    <ligand>
        <name>S-adenosyl-L-methionine</name>
        <dbReference type="ChEBI" id="CHEBI:59789"/>
    </ligand>
</feature>
<dbReference type="NCBIfam" id="TIGR00138">
    <property type="entry name" value="rsmG_gidB"/>
    <property type="match status" value="1"/>
</dbReference>
<evidence type="ECO:0000256" key="2">
    <source>
        <dbReference type="ARBA" id="ARBA00022552"/>
    </source>
</evidence>
<dbReference type="Proteomes" id="UP000221168">
    <property type="component" value="Unassembled WGS sequence"/>
</dbReference>
<dbReference type="OrthoDB" id="9808773at2"/>
<gene>
    <name evidence="6 7" type="primary">rsmG</name>
    <name evidence="7" type="ORF">CSC94_00980</name>
</gene>
<dbReference type="GO" id="GO:0005829">
    <property type="term" value="C:cytosol"/>
    <property type="evidence" value="ECO:0007669"/>
    <property type="project" value="TreeGrafter"/>
</dbReference>
<protein>
    <recommendedName>
        <fullName evidence="6">Ribosomal RNA small subunit methyltransferase G</fullName>
        <ecNumber evidence="6">2.1.1.170</ecNumber>
    </recommendedName>
    <alternativeName>
        <fullName evidence="6">16S rRNA 7-methylguanosine methyltransferase</fullName>
        <shortName evidence="6">16S rRNA m7G methyltransferase</shortName>
    </alternativeName>
</protein>
<evidence type="ECO:0000256" key="5">
    <source>
        <dbReference type="ARBA" id="ARBA00022691"/>
    </source>
</evidence>
<keyword evidence="1 6" id="KW-0963">Cytoplasm</keyword>
<comment type="similarity">
    <text evidence="6">Belongs to the methyltransferase superfamily. RNA methyltransferase RsmG family.</text>
</comment>
<evidence type="ECO:0000256" key="4">
    <source>
        <dbReference type="ARBA" id="ARBA00022679"/>
    </source>
</evidence>
<dbReference type="GO" id="GO:0070043">
    <property type="term" value="F:rRNA (guanine-N7-)-methyltransferase activity"/>
    <property type="evidence" value="ECO:0007669"/>
    <property type="project" value="UniProtKB-UniRule"/>
</dbReference>
<accession>A0A2G1QT06</accession>
<evidence type="ECO:0000256" key="3">
    <source>
        <dbReference type="ARBA" id="ARBA00022603"/>
    </source>
</evidence>
<comment type="subcellular location">
    <subcellularLocation>
        <location evidence="6">Cytoplasm</location>
    </subcellularLocation>
</comment>
<comment type="caution">
    <text evidence="6">Lacks conserved residue(s) required for the propagation of feature annotation.</text>
</comment>
<dbReference type="InterPro" id="IPR029063">
    <property type="entry name" value="SAM-dependent_MTases_sf"/>
</dbReference>
<name>A0A2G1QT06_9HYPH</name>
<feature type="binding site" evidence="6">
    <location>
        <begin position="127"/>
        <end position="128"/>
    </location>
    <ligand>
        <name>S-adenosyl-L-methionine</name>
        <dbReference type="ChEBI" id="CHEBI:59789"/>
    </ligand>
</feature>
<reference evidence="7 8" key="1">
    <citation type="submission" date="2017-10" db="EMBL/GenBank/DDBJ databases">
        <title>Sedimentibacterium mangrovi gen. nov., sp. nov., a novel member of family Phyllobacteriacea isolated from mangrove sediment.</title>
        <authorList>
            <person name="Liao H."/>
            <person name="Tian Y."/>
        </authorList>
    </citation>
    <scope>NUCLEOTIDE SEQUENCE [LARGE SCALE GENOMIC DNA]</scope>
    <source>
        <strain evidence="7 8">X9-2-2</strain>
    </source>
</reference>
<evidence type="ECO:0000313" key="7">
    <source>
        <dbReference type="EMBL" id="PHP68609.1"/>
    </source>
</evidence>
<dbReference type="SUPFAM" id="SSF53335">
    <property type="entry name" value="S-adenosyl-L-methionine-dependent methyltransferases"/>
    <property type="match status" value="1"/>
</dbReference>
<dbReference type="RefSeq" id="WP_099302842.1">
    <property type="nucleotide sequence ID" value="NZ_PDVP01000001.1"/>
</dbReference>
<evidence type="ECO:0000256" key="6">
    <source>
        <dbReference type="HAMAP-Rule" id="MF_00074"/>
    </source>
</evidence>
<dbReference type="Gene3D" id="3.40.50.150">
    <property type="entry name" value="Vaccinia Virus protein VP39"/>
    <property type="match status" value="1"/>
</dbReference>
<dbReference type="HAMAP" id="MF_00074">
    <property type="entry name" value="16SrRNA_methyltr_G"/>
    <property type="match status" value="1"/>
</dbReference>
<keyword evidence="2 6" id="KW-0698">rRNA processing</keyword>
<proteinExistence type="inferred from homology"/>
<evidence type="ECO:0000313" key="8">
    <source>
        <dbReference type="Proteomes" id="UP000221168"/>
    </source>
</evidence>
<keyword evidence="8" id="KW-1185">Reference proteome</keyword>
<comment type="catalytic activity">
    <reaction evidence="6">
        <text>guanosine(527) in 16S rRNA + S-adenosyl-L-methionine = N(7)-methylguanosine(527) in 16S rRNA + S-adenosyl-L-homocysteine</text>
        <dbReference type="Rhea" id="RHEA:42732"/>
        <dbReference type="Rhea" id="RHEA-COMP:10209"/>
        <dbReference type="Rhea" id="RHEA-COMP:10210"/>
        <dbReference type="ChEBI" id="CHEBI:57856"/>
        <dbReference type="ChEBI" id="CHEBI:59789"/>
        <dbReference type="ChEBI" id="CHEBI:74269"/>
        <dbReference type="ChEBI" id="CHEBI:74480"/>
        <dbReference type="EC" id="2.1.1.170"/>
    </reaction>
</comment>
<dbReference type="InterPro" id="IPR003682">
    <property type="entry name" value="rRNA_ssu_MeTfrase_G"/>
</dbReference>
<keyword evidence="4 6" id="KW-0808">Transferase</keyword>
<dbReference type="AlphaFoldDB" id="A0A2G1QT06"/>
<comment type="caution">
    <text evidence="7">The sequence shown here is derived from an EMBL/GenBank/DDBJ whole genome shotgun (WGS) entry which is preliminary data.</text>
</comment>
<dbReference type="EC" id="2.1.1.170" evidence="6"/>
<feature type="binding site" evidence="6">
    <location>
        <position position="80"/>
    </location>
    <ligand>
        <name>S-adenosyl-L-methionine</name>
        <dbReference type="ChEBI" id="CHEBI:59789"/>
    </ligand>
</feature>
<keyword evidence="3 6" id="KW-0489">Methyltransferase</keyword>
<dbReference type="PANTHER" id="PTHR31760">
    <property type="entry name" value="S-ADENOSYL-L-METHIONINE-DEPENDENT METHYLTRANSFERASES SUPERFAMILY PROTEIN"/>
    <property type="match status" value="1"/>
</dbReference>
<organism evidence="7 8">
    <name type="scientific">Zhengella mangrovi</name>
    <dbReference type="NCBI Taxonomy" id="1982044"/>
    <lineage>
        <taxon>Bacteria</taxon>
        <taxon>Pseudomonadati</taxon>
        <taxon>Pseudomonadota</taxon>
        <taxon>Alphaproteobacteria</taxon>
        <taxon>Hyphomicrobiales</taxon>
        <taxon>Notoacmeibacteraceae</taxon>
        <taxon>Zhengella</taxon>
    </lineage>
</organism>
<dbReference type="EMBL" id="PDVP01000001">
    <property type="protein sequence ID" value="PHP68609.1"/>
    <property type="molecule type" value="Genomic_DNA"/>
</dbReference>
<dbReference type="PANTHER" id="PTHR31760:SF0">
    <property type="entry name" value="S-ADENOSYL-L-METHIONINE-DEPENDENT METHYLTRANSFERASES SUPERFAMILY PROTEIN"/>
    <property type="match status" value="1"/>
</dbReference>